<dbReference type="Proteomes" id="UP000031488">
    <property type="component" value="Unassembled WGS sequence"/>
</dbReference>
<protein>
    <submittedName>
        <fullName evidence="6">Transcriptional regulator, TraR/DksA family</fullName>
    </submittedName>
</protein>
<keyword evidence="1" id="KW-0479">Metal-binding</keyword>
<dbReference type="OrthoDB" id="1121111at2"/>
<reference evidence="6 7" key="1">
    <citation type="submission" date="2014-11" db="EMBL/GenBank/DDBJ databases">
        <title>Draft Genome Sequence of Brevibacterium linens AE038-8.</title>
        <authorList>
            <person name="Maizel D."/>
            <person name="Utturkar S.M."/>
            <person name="Brown S.D."/>
            <person name="Ferrero M."/>
            <person name="Rosen B.P."/>
        </authorList>
    </citation>
    <scope>NUCLEOTIDE SEQUENCE [LARGE SCALE GENOMIC DNA]</scope>
    <source>
        <strain evidence="6 7">AE038-8</strain>
    </source>
</reference>
<dbReference type="GO" id="GO:0008270">
    <property type="term" value="F:zinc ion binding"/>
    <property type="evidence" value="ECO:0007669"/>
    <property type="project" value="UniProtKB-KW"/>
</dbReference>
<evidence type="ECO:0000256" key="1">
    <source>
        <dbReference type="ARBA" id="ARBA00022723"/>
    </source>
</evidence>
<dbReference type="PANTHER" id="PTHR33823">
    <property type="entry name" value="RNA POLYMERASE-BINDING TRANSCRIPTION FACTOR DKSA-RELATED"/>
    <property type="match status" value="1"/>
</dbReference>
<keyword evidence="7" id="KW-1185">Reference proteome</keyword>
<organism evidence="6 7">
    <name type="scientific">Brevibacterium linens</name>
    <dbReference type="NCBI Taxonomy" id="1703"/>
    <lineage>
        <taxon>Bacteria</taxon>
        <taxon>Bacillati</taxon>
        <taxon>Actinomycetota</taxon>
        <taxon>Actinomycetes</taxon>
        <taxon>Micrococcales</taxon>
        <taxon>Brevibacteriaceae</taxon>
        <taxon>Brevibacterium</taxon>
    </lineage>
</organism>
<evidence type="ECO:0000259" key="5">
    <source>
        <dbReference type="Pfam" id="PF01258"/>
    </source>
</evidence>
<feature type="zinc finger region" description="dksA C4-type" evidence="4">
    <location>
        <begin position="88"/>
        <end position="112"/>
    </location>
</feature>
<dbReference type="SUPFAM" id="SSF57716">
    <property type="entry name" value="Glucocorticoid receptor-like (DNA-binding domain)"/>
    <property type="match status" value="1"/>
</dbReference>
<gene>
    <name evidence="6" type="ORF">AE0388_2059</name>
</gene>
<dbReference type="PATRIC" id="fig|1703.6.peg.1951"/>
<feature type="domain" description="Zinc finger DksA/TraR C4-type" evidence="5">
    <location>
        <begin position="83"/>
        <end position="115"/>
    </location>
</feature>
<dbReference type="RefSeq" id="WP_039209846.1">
    <property type="nucleotide sequence ID" value="NZ_JBCLTJ010000005.1"/>
</dbReference>
<sequence length="116" mass="12409">MIDEAKMRDLLEGERADAQALIARLTQGIDEVSAAREGDNSDDEHDPEGATLAFERSQAATLLEQSENRLTEIAEAVDRLAAGTFGTCIDCGKPIADARLEARPYAAKCVDCAARG</sequence>
<dbReference type="AlphaFoldDB" id="A0A0B9ANN8"/>
<evidence type="ECO:0000256" key="4">
    <source>
        <dbReference type="PROSITE-ProRule" id="PRU00510"/>
    </source>
</evidence>
<keyword evidence="3" id="KW-0862">Zinc</keyword>
<dbReference type="PROSITE" id="PS51128">
    <property type="entry name" value="ZF_DKSA_2"/>
    <property type="match status" value="1"/>
</dbReference>
<comment type="caution">
    <text evidence="6">The sequence shown here is derived from an EMBL/GenBank/DDBJ whole genome shotgun (WGS) entry which is preliminary data.</text>
</comment>
<dbReference type="Gene3D" id="1.20.120.910">
    <property type="entry name" value="DksA, coiled-coil domain"/>
    <property type="match status" value="1"/>
</dbReference>
<dbReference type="Pfam" id="PF01258">
    <property type="entry name" value="zf-dskA_traR"/>
    <property type="match status" value="1"/>
</dbReference>
<dbReference type="InterPro" id="IPR000962">
    <property type="entry name" value="Znf_DskA_TraR"/>
</dbReference>
<evidence type="ECO:0000256" key="2">
    <source>
        <dbReference type="ARBA" id="ARBA00022771"/>
    </source>
</evidence>
<evidence type="ECO:0000313" key="7">
    <source>
        <dbReference type="Proteomes" id="UP000031488"/>
    </source>
</evidence>
<evidence type="ECO:0000313" key="6">
    <source>
        <dbReference type="EMBL" id="KHS52409.1"/>
    </source>
</evidence>
<dbReference type="EMBL" id="JTJZ01000019">
    <property type="protein sequence ID" value="KHS52409.1"/>
    <property type="molecule type" value="Genomic_DNA"/>
</dbReference>
<dbReference type="PANTHER" id="PTHR33823:SF4">
    <property type="entry name" value="GENERAL STRESS PROTEIN 16O"/>
    <property type="match status" value="1"/>
</dbReference>
<evidence type="ECO:0000256" key="3">
    <source>
        <dbReference type="ARBA" id="ARBA00022833"/>
    </source>
</evidence>
<proteinExistence type="predicted"/>
<accession>A0A0B9ANN8</accession>
<name>A0A0B9ANN8_BRELN</name>
<keyword evidence="2" id="KW-0863">Zinc-finger</keyword>